<name>A0A238W535_HALVU</name>
<keyword evidence="1" id="KW-1133">Transmembrane helix</keyword>
<dbReference type="Pfam" id="PF26071">
    <property type="entry name" value="DUF8028"/>
    <property type="match status" value="1"/>
</dbReference>
<evidence type="ECO:0000256" key="1">
    <source>
        <dbReference type="SAM" id="Phobius"/>
    </source>
</evidence>
<keyword evidence="3" id="KW-1185">Reference proteome</keyword>
<feature type="transmembrane region" description="Helical" evidence="1">
    <location>
        <begin position="30"/>
        <end position="50"/>
    </location>
</feature>
<dbReference type="EMBL" id="FZNQ01000005">
    <property type="protein sequence ID" value="SNR41517.1"/>
    <property type="molecule type" value="Genomic_DNA"/>
</dbReference>
<organism evidence="2 3">
    <name type="scientific">Halorubrum vacuolatum</name>
    <name type="common">Natronobacterium vacuolatum</name>
    <dbReference type="NCBI Taxonomy" id="63740"/>
    <lineage>
        <taxon>Archaea</taxon>
        <taxon>Methanobacteriati</taxon>
        <taxon>Methanobacteriota</taxon>
        <taxon>Stenosarchaea group</taxon>
        <taxon>Halobacteria</taxon>
        <taxon>Halobacteriales</taxon>
        <taxon>Haloferacaceae</taxon>
        <taxon>Halorubrum</taxon>
    </lineage>
</organism>
<dbReference type="Proteomes" id="UP000198397">
    <property type="component" value="Unassembled WGS sequence"/>
</dbReference>
<dbReference type="InterPro" id="IPR058341">
    <property type="entry name" value="DUF8028"/>
</dbReference>
<proteinExistence type="predicted"/>
<reference evidence="2 3" key="1">
    <citation type="submission" date="2017-06" db="EMBL/GenBank/DDBJ databases">
        <authorList>
            <person name="Kim H.J."/>
            <person name="Triplett B.A."/>
        </authorList>
    </citation>
    <scope>NUCLEOTIDE SEQUENCE [LARGE SCALE GENOMIC DNA]</scope>
    <source>
        <strain evidence="2 3">DSM 8800</strain>
    </source>
</reference>
<feature type="transmembrane region" description="Helical" evidence="1">
    <location>
        <begin position="56"/>
        <end position="74"/>
    </location>
</feature>
<protein>
    <submittedName>
        <fullName evidence="2">Uncharacterized protein</fullName>
    </submittedName>
</protein>
<dbReference type="AlphaFoldDB" id="A0A238W535"/>
<dbReference type="OrthoDB" id="325260at2157"/>
<keyword evidence="1" id="KW-0472">Membrane</keyword>
<sequence length="83" mass="8848">MSSQNSRPAVRLPRTIGAGLHERVRQFTVGGLRAAAFWTAVFLPLAYVPVAYLSDSAGALLALLALHLVSFVLGHEHNLPDAA</sequence>
<accession>A0A238W535</accession>
<evidence type="ECO:0000313" key="3">
    <source>
        <dbReference type="Proteomes" id="UP000198397"/>
    </source>
</evidence>
<evidence type="ECO:0000313" key="2">
    <source>
        <dbReference type="EMBL" id="SNR41517.1"/>
    </source>
</evidence>
<dbReference type="RefSeq" id="WP_089384429.1">
    <property type="nucleotide sequence ID" value="NZ_FZNQ01000005.1"/>
</dbReference>
<gene>
    <name evidence="2" type="ORF">SAMN06264855_105121</name>
</gene>
<keyword evidence="1" id="KW-0812">Transmembrane</keyword>